<proteinExistence type="predicted"/>
<dbReference type="RefSeq" id="WP_139149564.1">
    <property type="nucleotide sequence ID" value="NZ_FMVF01000002.1"/>
</dbReference>
<accession>A0A1G5BSJ1</accession>
<reference evidence="2 3" key="1">
    <citation type="submission" date="2016-10" db="EMBL/GenBank/DDBJ databases">
        <authorList>
            <person name="de Groot N.N."/>
        </authorList>
    </citation>
    <scope>NUCLEOTIDE SEQUENCE [LARGE SCALE GENOMIC DNA]</scope>
    <source>
        <strain evidence="2 3">CGMCC 1.7031</strain>
    </source>
</reference>
<protein>
    <recommendedName>
        <fullName evidence="4">Outer membrane protein beta-barrel domain-containing protein</fullName>
    </recommendedName>
</protein>
<organism evidence="2 3">
    <name type="scientific">Flavobacterium caeni</name>
    <dbReference type="NCBI Taxonomy" id="490189"/>
    <lineage>
        <taxon>Bacteria</taxon>
        <taxon>Pseudomonadati</taxon>
        <taxon>Bacteroidota</taxon>
        <taxon>Flavobacteriia</taxon>
        <taxon>Flavobacteriales</taxon>
        <taxon>Flavobacteriaceae</taxon>
        <taxon>Flavobacterium</taxon>
    </lineage>
</organism>
<evidence type="ECO:0008006" key="4">
    <source>
        <dbReference type="Google" id="ProtNLM"/>
    </source>
</evidence>
<dbReference type="OrthoDB" id="883248at2"/>
<feature type="chain" id="PRO_5011648730" description="Outer membrane protein beta-barrel domain-containing protein" evidence="1">
    <location>
        <begin position="19"/>
        <end position="187"/>
    </location>
</feature>
<keyword evidence="3" id="KW-1185">Reference proteome</keyword>
<sequence>MFKKITLALLLAGVYSHAQDQAPTPSVEKSVFGVQTGLIGLWINHELKLSNRWALRSEIGSELFAYSNKVNDDVKRAMCPVVSVEPKWYYNLNRRARKDRNISKNSGNSISLKINYLPGWFGVGDDGIPKSNHLSILPKWGIRRVYGKHFTFETGLGVGPQFYVGNDPRWDKSESYIDLSVRIGYTF</sequence>
<dbReference type="EMBL" id="FMVF01000002">
    <property type="protein sequence ID" value="SCX93093.1"/>
    <property type="molecule type" value="Genomic_DNA"/>
</dbReference>
<dbReference type="STRING" id="490189.SAMN02927903_00462"/>
<dbReference type="Proteomes" id="UP000199354">
    <property type="component" value="Unassembled WGS sequence"/>
</dbReference>
<evidence type="ECO:0000256" key="1">
    <source>
        <dbReference type="SAM" id="SignalP"/>
    </source>
</evidence>
<evidence type="ECO:0000313" key="2">
    <source>
        <dbReference type="EMBL" id="SCX93093.1"/>
    </source>
</evidence>
<feature type="signal peptide" evidence="1">
    <location>
        <begin position="1"/>
        <end position="18"/>
    </location>
</feature>
<dbReference type="AlphaFoldDB" id="A0A1G5BSJ1"/>
<name>A0A1G5BSJ1_9FLAO</name>
<gene>
    <name evidence="2" type="ORF">SAMN02927903_00462</name>
</gene>
<keyword evidence="1" id="KW-0732">Signal</keyword>
<evidence type="ECO:0000313" key="3">
    <source>
        <dbReference type="Proteomes" id="UP000199354"/>
    </source>
</evidence>